<feature type="domain" description="DEAD-box RNA helicase Q" evidence="11">
    <location>
        <begin position="2"/>
        <end position="30"/>
    </location>
</feature>
<keyword evidence="2 7" id="KW-0378">Hydrolase</keyword>
<keyword evidence="4 7" id="KW-0067">ATP-binding</keyword>
<dbReference type="GO" id="GO:0016787">
    <property type="term" value="F:hydrolase activity"/>
    <property type="evidence" value="ECO:0007669"/>
    <property type="project" value="UniProtKB-KW"/>
</dbReference>
<dbReference type="InterPro" id="IPR027417">
    <property type="entry name" value="P-loop_NTPase"/>
</dbReference>
<dbReference type="InterPro" id="IPR014001">
    <property type="entry name" value="Helicase_ATP-bd"/>
</dbReference>
<dbReference type="AlphaFoldDB" id="A0A563DC55"/>
<evidence type="ECO:0000256" key="3">
    <source>
        <dbReference type="ARBA" id="ARBA00022806"/>
    </source>
</evidence>
<keyword evidence="13" id="KW-1185">Reference proteome</keyword>
<dbReference type="GO" id="GO:0005524">
    <property type="term" value="F:ATP binding"/>
    <property type="evidence" value="ECO:0007669"/>
    <property type="project" value="UniProtKB-KW"/>
</dbReference>
<dbReference type="PROSITE" id="PS51194">
    <property type="entry name" value="HELICASE_CTER"/>
    <property type="match status" value="1"/>
</dbReference>
<evidence type="ECO:0000259" key="10">
    <source>
        <dbReference type="PROSITE" id="PS51194"/>
    </source>
</evidence>
<evidence type="ECO:0000256" key="4">
    <source>
        <dbReference type="ARBA" id="ARBA00022840"/>
    </source>
</evidence>
<dbReference type="PROSITE" id="PS51195">
    <property type="entry name" value="Q_MOTIF"/>
    <property type="match status" value="1"/>
</dbReference>
<gene>
    <name evidence="12" type="ORF">ETU09_06790</name>
</gene>
<feature type="domain" description="Helicase C-terminal" evidence="10">
    <location>
        <begin position="216"/>
        <end position="376"/>
    </location>
</feature>
<dbReference type="InterPro" id="IPR012677">
    <property type="entry name" value="Nucleotide-bd_a/b_plait_sf"/>
</dbReference>
<dbReference type="InterPro" id="IPR000629">
    <property type="entry name" value="RNA-helicase_DEAD-box_CS"/>
</dbReference>
<evidence type="ECO:0000256" key="8">
    <source>
        <dbReference type="SAM" id="MobiDB-lite"/>
    </source>
</evidence>
<dbReference type="Proteomes" id="UP000319499">
    <property type="component" value="Unassembled WGS sequence"/>
</dbReference>
<feature type="compositionally biased region" description="Basic and acidic residues" evidence="8">
    <location>
        <begin position="440"/>
        <end position="473"/>
    </location>
</feature>
<dbReference type="Gene3D" id="3.30.70.330">
    <property type="match status" value="1"/>
</dbReference>
<dbReference type="InterPro" id="IPR011545">
    <property type="entry name" value="DEAD/DEAH_box_helicase_dom"/>
</dbReference>
<dbReference type="PANTHER" id="PTHR47959:SF13">
    <property type="entry name" value="ATP-DEPENDENT RNA HELICASE RHLE"/>
    <property type="match status" value="1"/>
</dbReference>
<evidence type="ECO:0000259" key="11">
    <source>
        <dbReference type="PROSITE" id="PS51195"/>
    </source>
</evidence>
<evidence type="ECO:0000256" key="5">
    <source>
        <dbReference type="ARBA" id="ARBA00038437"/>
    </source>
</evidence>
<sequence length="558" mass="63441">MNLFEQYGLSDSILKAINELGYSEPTEIQKQTIPYLLSKEEDLIALAQTGTGKTAAFSLPILEQIDENIKKVQALILCPTRELCLQISRDIANYSKYLSNVSSLAVYGGSSISDQIKGLKKNPQIVIGTPGRVNDMIKRGVLKLNEVQWLVLDEADEMLSMGFKQELETILVETPKDRRTYLFSATMSKQVESIAKNYMKGAHKISAGGINEVKKNITHKFVLVRDRQKNNGLRRILDANPDIYSIIFCRTRVETQSVADFLMQQGYSCDALHGDLSQAQRDTVMKKFRLKNLQILVATDVAARGLDVNDLTHVIHFSLPDDPEVFVHRSGRTGRAGKNGDSIAIIRPSEMFKFNRIKKETSIKVEEMPIPTKETILKAKEIYLSDKLLTENLDSESFTLSNTPDLSIISKEELYKRIMYLELKSTWNFYKNEKDIAPIDKNERSTDRGNNSRDRGSRRERDRNAKSSSDRSNNRRNKKQGNFTRFFFNLGKKDNLNKVTVIDLINKNTKGARADIGDIDIRDKFTFFEVDSNYTTQLLNKINKLSFNGKSMSLEIAQ</sequence>
<evidence type="ECO:0000256" key="7">
    <source>
        <dbReference type="RuleBase" id="RU000492"/>
    </source>
</evidence>
<dbReference type="Gene3D" id="3.40.50.300">
    <property type="entry name" value="P-loop containing nucleotide triphosphate hydrolases"/>
    <property type="match status" value="2"/>
</dbReference>
<feature type="domain" description="Helicase ATP-binding" evidence="9">
    <location>
        <begin position="34"/>
        <end position="205"/>
    </location>
</feature>
<accession>A0A563DC55</accession>
<comment type="caution">
    <text evidence="12">The sequence shown here is derived from an EMBL/GenBank/DDBJ whole genome shotgun (WGS) entry which is preliminary data.</text>
</comment>
<dbReference type="InterPro" id="IPR005580">
    <property type="entry name" value="DbpA/CsdA_RNA-bd_dom"/>
</dbReference>
<reference evidence="12 13" key="1">
    <citation type="submission" date="2019-02" db="EMBL/GenBank/DDBJ databases">
        <title>Apibacter muscae sp. nov.: a novel member of the house fly microbiota.</title>
        <authorList>
            <person name="Park R."/>
        </authorList>
    </citation>
    <scope>NUCLEOTIDE SEQUENCE [LARGE SCALE GENOMIC DNA]</scope>
    <source>
        <strain evidence="12 13">AL1</strain>
    </source>
</reference>
<evidence type="ECO:0000256" key="1">
    <source>
        <dbReference type="ARBA" id="ARBA00022741"/>
    </source>
</evidence>
<dbReference type="GO" id="GO:0005829">
    <property type="term" value="C:cytosol"/>
    <property type="evidence" value="ECO:0007669"/>
    <property type="project" value="TreeGrafter"/>
</dbReference>
<dbReference type="Pfam" id="PF00271">
    <property type="entry name" value="Helicase_C"/>
    <property type="match status" value="1"/>
</dbReference>
<dbReference type="SMART" id="SM00490">
    <property type="entry name" value="HELICc"/>
    <property type="match status" value="1"/>
</dbReference>
<dbReference type="PROSITE" id="PS51192">
    <property type="entry name" value="HELICASE_ATP_BIND_1"/>
    <property type="match status" value="1"/>
</dbReference>
<dbReference type="Pfam" id="PF00270">
    <property type="entry name" value="DEAD"/>
    <property type="match status" value="1"/>
</dbReference>
<protein>
    <submittedName>
        <fullName evidence="12">DEAD/DEAH box helicase</fullName>
    </submittedName>
</protein>
<evidence type="ECO:0000313" key="12">
    <source>
        <dbReference type="EMBL" id="TWP27796.1"/>
    </source>
</evidence>
<feature type="short sequence motif" description="Q motif" evidence="6">
    <location>
        <begin position="2"/>
        <end position="30"/>
    </location>
</feature>
<dbReference type="RefSeq" id="WP_146292772.1">
    <property type="nucleotide sequence ID" value="NZ_SELH01000021.1"/>
</dbReference>
<dbReference type="GO" id="GO:0003724">
    <property type="term" value="F:RNA helicase activity"/>
    <property type="evidence" value="ECO:0007669"/>
    <property type="project" value="InterPro"/>
</dbReference>
<dbReference type="Pfam" id="PF03880">
    <property type="entry name" value="DbpA"/>
    <property type="match status" value="1"/>
</dbReference>
<dbReference type="CDD" id="cd12252">
    <property type="entry name" value="RRM_DbpA"/>
    <property type="match status" value="1"/>
</dbReference>
<dbReference type="InterPro" id="IPR044742">
    <property type="entry name" value="DEAD/DEAH_RhlB"/>
</dbReference>
<proteinExistence type="inferred from homology"/>
<dbReference type="InterPro" id="IPR014014">
    <property type="entry name" value="RNA_helicase_DEAD_Q_motif"/>
</dbReference>
<dbReference type="CDD" id="cd00268">
    <property type="entry name" value="DEADc"/>
    <property type="match status" value="1"/>
</dbReference>
<dbReference type="OrthoDB" id="9785240at2"/>
<name>A0A563DC55_9FLAO</name>
<dbReference type="PROSITE" id="PS00039">
    <property type="entry name" value="DEAD_ATP_HELICASE"/>
    <property type="match status" value="1"/>
</dbReference>
<dbReference type="SUPFAM" id="SSF52540">
    <property type="entry name" value="P-loop containing nucleoside triphosphate hydrolases"/>
    <property type="match status" value="1"/>
</dbReference>
<dbReference type="InterPro" id="IPR001650">
    <property type="entry name" value="Helicase_C-like"/>
</dbReference>
<evidence type="ECO:0000256" key="2">
    <source>
        <dbReference type="ARBA" id="ARBA00022801"/>
    </source>
</evidence>
<evidence type="ECO:0000259" key="9">
    <source>
        <dbReference type="PROSITE" id="PS51192"/>
    </source>
</evidence>
<dbReference type="InterPro" id="IPR050079">
    <property type="entry name" value="DEAD_box_RNA_helicase"/>
</dbReference>
<dbReference type="CDD" id="cd18787">
    <property type="entry name" value="SF2_C_DEAD"/>
    <property type="match status" value="1"/>
</dbReference>
<dbReference type="EMBL" id="SELH01000021">
    <property type="protein sequence ID" value="TWP27796.1"/>
    <property type="molecule type" value="Genomic_DNA"/>
</dbReference>
<dbReference type="GO" id="GO:0003676">
    <property type="term" value="F:nucleic acid binding"/>
    <property type="evidence" value="ECO:0007669"/>
    <property type="project" value="InterPro"/>
</dbReference>
<evidence type="ECO:0000313" key="13">
    <source>
        <dbReference type="Proteomes" id="UP000319499"/>
    </source>
</evidence>
<feature type="region of interest" description="Disordered" evidence="8">
    <location>
        <begin position="440"/>
        <end position="478"/>
    </location>
</feature>
<evidence type="ECO:0000256" key="6">
    <source>
        <dbReference type="PROSITE-ProRule" id="PRU00552"/>
    </source>
</evidence>
<keyword evidence="1 7" id="KW-0547">Nucleotide-binding</keyword>
<dbReference type="SMART" id="SM00487">
    <property type="entry name" value="DEXDc"/>
    <property type="match status" value="1"/>
</dbReference>
<organism evidence="12 13">
    <name type="scientific">Apibacter muscae</name>
    <dbReference type="NCBI Taxonomy" id="2509004"/>
    <lineage>
        <taxon>Bacteria</taxon>
        <taxon>Pseudomonadati</taxon>
        <taxon>Bacteroidota</taxon>
        <taxon>Flavobacteriia</taxon>
        <taxon>Flavobacteriales</taxon>
        <taxon>Weeksellaceae</taxon>
        <taxon>Apibacter</taxon>
    </lineage>
</organism>
<dbReference type="PANTHER" id="PTHR47959">
    <property type="entry name" value="ATP-DEPENDENT RNA HELICASE RHLE-RELATED"/>
    <property type="match status" value="1"/>
</dbReference>
<keyword evidence="3 7" id="KW-0347">Helicase</keyword>
<comment type="similarity">
    <text evidence="5 7">Belongs to the DEAD box helicase family.</text>
</comment>